<keyword evidence="3" id="KW-1185">Reference proteome</keyword>
<dbReference type="EMBL" id="GG745357">
    <property type="protein sequence ID" value="KNE68566.1"/>
    <property type="molecule type" value="Genomic_DNA"/>
</dbReference>
<name>A0A0L0T1D9_ALLM3</name>
<reference evidence="3" key="2">
    <citation type="submission" date="2009-11" db="EMBL/GenBank/DDBJ databases">
        <title>The Genome Sequence of Allomyces macrogynus strain ATCC 38327.</title>
        <authorList>
            <consortium name="The Broad Institute Genome Sequencing Platform"/>
            <person name="Russ C."/>
            <person name="Cuomo C."/>
            <person name="Shea T."/>
            <person name="Young S.K."/>
            <person name="Zeng Q."/>
            <person name="Koehrsen M."/>
            <person name="Haas B."/>
            <person name="Borodovsky M."/>
            <person name="Guigo R."/>
            <person name="Alvarado L."/>
            <person name="Berlin A."/>
            <person name="Borenstein D."/>
            <person name="Chen Z."/>
            <person name="Engels R."/>
            <person name="Freedman E."/>
            <person name="Gellesch M."/>
            <person name="Goldberg J."/>
            <person name="Griggs A."/>
            <person name="Gujja S."/>
            <person name="Heiman D."/>
            <person name="Hepburn T."/>
            <person name="Howarth C."/>
            <person name="Jen D."/>
            <person name="Larson L."/>
            <person name="Lewis B."/>
            <person name="Mehta T."/>
            <person name="Park D."/>
            <person name="Pearson M."/>
            <person name="Roberts A."/>
            <person name="Saif S."/>
            <person name="Shenoy N."/>
            <person name="Sisk P."/>
            <person name="Stolte C."/>
            <person name="Sykes S."/>
            <person name="Walk T."/>
            <person name="White J."/>
            <person name="Yandava C."/>
            <person name="Burger G."/>
            <person name="Gray M.W."/>
            <person name="Holland P.W.H."/>
            <person name="King N."/>
            <person name="Lang F.B.F."/>
            <person name="Roger A.J."/>
            <person name="Ruiz-Trillo I."/>
            <person name="Lander E."/>
            <person name="Nusbaum C."/>
        </authorList>
    </citation>
    <scope>NUCLEOTIDE SEQUENCE [LARGE SCALE GENOMIC DNA]</scope>
    <source>
        <strain evidence="3">ATCC 38327</strain>
    </source>
</reference>
<sequence length="227" mass="24115">MANPSPATPYRRRRACSIPANCTDDDNGRALITFNLALNDAEESCHVCRAAATHALAIHPRLLDAAGPTLGRGLATPGAGALALDRDDQVAPSTLPATSIPDPADAGSAPPACSACETRRWRRAHATLDDTSRRLADWHKRVIATDPTGQAGPRKPVHRSRTRSRTESTSSTHVIHHLTPQRGAPREIDTAGRGRHVLPPHDASAAAGTKLSMADHSVDAGRMLIEE</sequence>
<organism evidence="2 3">
    <name type="scientific">Allomyces macrogynus (strain ATCC 38327)</name>
    <name type="common">Allomyces javanicus var. macrogynus</name>
    <dbReference type="NCBI Taxonomy" id="578462"/>
    <lineage>
        <taxon>Eukaryota</taxon>
        <taxon>Fungi</taxon>
        <taxon>Fungi incertae sedis</taxon>
        <taxon>Blastocladiomycota</taxon>
        <taxon>Blastocladiomycetes</taxon>
        <taxon>Blastocladiales</taxon>
        <taxon>Blastocladiaceae</taxon>
        <taxon>Allomyces</taxon>
    </lineage>
</organism>
<reference evidence="2 3" key="1">
    <citation type="submission" date="2009-11" db="EMBL/GenBank/DDBJ databases">
        <title>Annotation of Allomyces macrogynus ATCC 38327.</title>
        <authorList>
            <consortium name="The Broad Institute Genome Sequencing Platform"/>
            <person name="Russ C."/>
            <person name="Cuomo C."/>
            <person name="Burger G."/>
            <person name="Gray M.W."/>
            <person name="Holland P.W.H."/>
            <person name="King N."/>
            <person name="Lang F.B.F."/>
            <person name="Roger A.J."/>
            <person name="Ruiz-Trillo I."/>
            <person name="Young S.K."/>
            <person name="Zeng Q."/>
            <person name="Gargeya S."/>
            <person name="Fitzgerald M."/>
            <person name="Haas B."/>
            <person name="Abouelleil A."/>
            <person name="Alvarado L."/>
            <person name="Arachchi H.M."/>
            <person name="Berlin A."/>
            <person name="Chapman S.B."/>
            <person name="Gearin G."/>
            <person name="Goldberg J."/>
            <person name="Griggs A."/>
            <person name="Gujja S."/>
            <person name="Hansen M."/>
            <person name="Heiman D."/>
            <person name="Howarth C."/>
            <person name="Larimer J."/>
            <person name="Lui A."/>
            <person name="MacDonald P.J.P."/>
            <person name="McCowen C."/>
            <person name="Montmayeur A."/>
            <person name="Murphy C."/>
            <person name="Neiman D."/>
            <person name="Pearson M."/>
            <person name="Priest M."/>
            <person name="Roberts A."/>
            <person name="Saif S."/>
            <person name="Shea T."/>
            <person name="Sisk P."/>
            <person name="Stolte C."/>
            <person name="Sykes S."/>
            <person name="Wortman J."/>
            <person name="Nusbaum C."/>
            <person name="Birren B."/>
        </authorList>
    </citation>
    <scope>NUCLEOTIDE SEQUENCE [LARGE SCALE GENOMIC DNA]</scope>
    <source>
        <strain evidence="2 3">ATCC 38327</strain>
    </source>
</reference>
<gene>
    <name evidence="2" type="ORF">AMAG_12736</name>
</gene>
<feature type="region of interest" description="Disordered" evidence="1">
    <location>
        <begin position="144"/>
        <end position="187"/>
    </location>
</feature>
<dbReference type="AlphaFoldDB" id="A0A0L0T1D9"/>
<evidence type="ECO:0000256" key="1">
    <source>
        <dbReference type="SAM" id="MobiDB-lite"/>
    </source>
</evidence>
<accession>A0A0L0T1D9</accession>
<evidence type="ECO:0000313" key="2">
    <source>
        <dbReference type="EMBL" id="KNE68566.1"/>
    </source>
</evidence>
<evidence type="ECO:0000313" key="3">
    <source>
        <dbReference type="Proteomes" id="UP000054350"/>
    </source>
</evidence>
<proteinExistence type="predicted"/>
<protein>
    <submittedName>
        <fullName evidence="2">Uncharacterized protein</fullName>
    </submittedName>
</protein>
<dbReference type="VEuPathDB" id="FungiDB:AMAG_12736"/>
<dbReference type="Proteomes" id="UP000054350">
    <property type="component" value="Unassembled WGS sequence"/>
</dbReference>
<dbReference type="OrthoDB" id="5583660at2759"/>